<keyword evidence="2" id="KW-1185">Reference proteome</keyword>
<organism evidence="1 2">
    <name type="scientific">Nitrospira defluvii</name>
    <dbReference type="NCBI Taxonomy" id="330214"/>
    <lineage>
        <taxon>Bacteria</taxon>
        <taxon>Pseudomonadati</taxon>
        <taxon>Nitrospirota</taxon>
        <taxon>Nitrospiria</taxon>
        <taxon>Nitrospirales</taxon>
        <taxon>Nitrospiraceae</taxon>
        <taxon>Nitrospira</taxon>
    </lineage>
</organism>
<dbReference type="RefSeq" id="WP_213042470.1">
    <property type="nucleotide sequence ID" value="NZ_CAJNBJ010000016.1"/>
</dbReference>
<protein>
    <submittedName>
        <fullName evidence="1">Uncharacterized protein</fullName>
    </submittedName>
</protein>
<sequence length="401" mass="44242">MSAFSVANDLTLTRLISQAQRRVISLSPAVSNAVAEALVACLERLGSEAVSITLDVDAEVYRLGYGDRKALALLYDATRKHGKPLTRHPGIRVGLLIVDDAMMIYAPTPLLIEAGQREPFAPNAVSLGPPPSSVIRELGLGESAVKDQTVGLDIASAGTIQHVSNDLERNPPQKFDIARTVRIFNAHFEFAEFEMVGTSISRKTVPIPSKLMGFAGDEKTKNLLKASFQVVESSDNLSGKHLEHDKALIAKMFLKSLPGYGNVILRARKAEFEKEVEKLRSAVTAFGVEIKEKLQTAMDRNREALREALLPSLLKNPPEEWTMSDRSKPDNQRLSQLLDDELCRAFGRADRLVGKMNVKLVFKGVTYESLKDQRFTEIAKKAFPSLKTLLDEYNAAEGQPE</sequence>
<gene>
    <name evidence="1" type="ORF">NSPZN2_30290</name>
</gene>
<dbReference type="EMBL" id="CAJNBJ010000016">
    <property type="protein sequence ID" value="CAE6753527.1"/>
    <property type="molecule type" value="Genomic_DNA"/>
</dbReference>
<comment type="caution">
    <text evidence="1">The sequence shown here is derived from an EMBL/GenBank/DDBJ whole genome shotgun (WGS) entry which is preliminary data.</text>
</comment>
<name>A0ABM8RHJ7_9BACT</name>
<dbReference type="Proteomes" id="UP000675880">
    <property type="component" value="Unassembled WGS sequence"/>
</dbReference>
<proteinExistence type="predicted"/>
<reference evidence="1 2" key="1">
    <citation type="submission" date="2021-02" db="EMBL/GenBank/DDBJ databases">
        <authorList>
            <person name="Han P."/>
        </authorList>
    </citation>
    <scope>NUCLEOTIDE SEQUENCE [LARGE SCALE GENOMIC DNA]</scope>
    <source>
        <strain evidence="1">Candidatus Nitrospira sp. ZN2</strain>
    </source>
</reference>
<evidence type="ECO:0000313" key="1">
    <source>
        <dbReference type="EMBL" id="CAE6753527.1"/>
    </source>
</evidence>
<accession>A0ABM8RHJ7</accession>
<evidence type="ECO:0000313" key="2">
    <source>
        <dbReference type="Proteomes" id="UP000675880"/>
    </source>
</evidence>